<evidence type="ECO:0000313" key="1">
    <source>
        <dbReference type="EMBL" id="MCS7480435.1"/>
    </source>
</evidence>
<dbReference type="EMBL" id="JANYMP010000013">
    <property type="protein sequence ID" value="MCS7480435.1"/>
    <property type="molecule type" value="Genomic_DNA"/>
</dbReference>
<protein>
    <submittedName>
        <fullName evidence="1">Uncharacterized protein</fullName>
    </submittedName>
</protein>
<keyword evidence="2" id="KW-1185">Reference proteome</keyword>
<proteinExistence type="predicted"/>
<comment type="caution">
    <text evidence="1">The sequence shown here is derived from an EMBL/GenBank/DDBJ whole genome shotgun (WGS) entry which is preliminary data.</text>
</comment>
<dbReference type="Proteomes" id="UP001141259">
    <property type="component" value="Unassembled WGS sequence"/>
</dbReference>
<reference evidence="1" key="1">
    <citation type="submission" date="2022-08" db="EMBL/GenBank/DDBJ databases">
        <authorList>
            <person name="Tistechok S."/>
            <person name="Samborskyy M."/>
            <person name="Roman I."/>
        </authorList>
    </citation>
    <scope>NUCLEOTIDE SEQUENCE</scope>
    <source>
        <strain evidence="1">DSM 103496</strain>
    </source>
</reference>
<gene>
    <name evidence="1" type="ORF">NZH93_26575</name>
</gene>
<dbReference type="RefSeq" id="WP_259625926.1">
    <property type="nucleotide sequence ID" value="NZ_JANYMP010000013.1"/>
</dbReference>
<sequence>MALLYPVDHVAHRALVNTAQVIANREGAHHDVALTALFAVDEVGLVDEYGHAA</sequence>
<name>A0A9X3AID7_9PSEU</name>
<organism evidence="1 2">
    <name type="scientific">Umezawaea endophytica</name>
    <dbReference type="NCBI Taxonomy" id="1654476"/>
    <lineage>
        <taxon>Bacteria</taxon>
        <taxon>Bacillati</taxon>
        <taxon>Actinomycetota</taxon>
        <taxon>Actinomycetes</taxon>
        <taxon>Pseudonocardiales</taxon>
        <taxon>Pseudonocardiaceae</taxon>
        <taxon>Umezawaea</taxon>
    </lineage>
</organism>
<dbReference type="AlphaFoldDB" id="A0A9X3AID7"/>
<evidence type="ECO:0000313" key="2">
    <source>
        <dbReference type="Proteomes" id="UP001141259"/>
    </source>
</evidence>
<accession>A0A9X3AID7</accession>